<gene>
    <name evidence="3" type="ORF">KDA82_40750</name>
</gene>
<evidence type="ECO:0000313" key="3">
    <source>
        <dbReference type="EMBL" id="MBR7679155.1"/>
    </source>
</evidence>
<evidence type="ECO:0000313" key="4">
    <source>
        <dbReference type="Proteomes" id="UP000675554"/>
    </source>
</evidence>
<keyword evidence="2" id="KW-1133">Transmembrane helix</keyword>
<feature type="non-terminal residue" evidence="3">
    <location>
        <position position="45"/>
    </location>
</feature>
<sequence>MAQAAAVAKPPTPPRRRRASATPRRLPYLLIAPAGLLMLGFIAYP</sequence>
<name>A0A8T4J5C5_9ACTN</name>
<evidence type="ECO:0000256" key="2">
    <source>
        <dbReference type="SAM" id="Phobius"/>
    </source>
</evidence>
<feature type="transmembrane region" description="Helical" evidence="2">
    <location>
        <begin position="26"/>
        <end position="44"/>
    </location>
</feature>
<keyword evidence="2" id="KW-0472">Membrane</keyword>
<dbReference type="EMBL" id="JAGSMN010002335">
    <property type="protein sequence ID" value="MBR7679155.1"/>
    <property type="molecule type" value="Genomic_DNA"/>
</dbReference>
<reference evidence="3" key="1">
    <citation type="submission" date="2021-04" db="EMBL/GenBank/DDBJ databases">
        <title>Sequencing of actinobacteria type strains.</title>
        <authorList>
            <person name="Nguyen G.-S."/>
            <person name="Wentzel A."/>
        </authorList>
    </citation>
    <scope>NUCLEOTIDE SEQUENCE</scope>
    <source>
        <strain evidence="3">DSM 42095</strain>
    </source>
</reference>
<dbReference type="AlphaFoldDB" id="A0A8T4J5C5"/>
<feature type="region of interest" description="Disordered" evidence="1">
    <location>
        <begin position="1"/>
        <end position="21"/>
    </location>
</feature>
<keyword evidence="2" id="KW-0812">Transmembrane</keyword>
<keyword evidence="4" id="KW-1185">Reference proteome</keyword>
<protein>
    <submittedName>
        <fullName evidence="3">Sugar ABC transporter permease</fullName>
    </submittedName>
</protein>
<proteinExistence type="predicted"/>
<dbReference type="Proteomes" id="UP000675554">
    <property type="component" value="Unassembled WGS sequence"/>
</dbReference>
<evidence type="ECO:0000256" key="1">
    <source>
        <dbReference type="SAM" id="MobiDB-lite"/>
    </source>
</evidence>
<comment type="caution">
    <text evidence="3">The sequence shown here is derived from an EMBL/GenBank/DDBJ whole genome shotgun (WGS) entry which is preliminary data.</text>
</comment>
<organism evidence="3 4">
    <name type="scientific">Streptomyces daliensis</name>
    <dbReference type="NCBI Taxonomy" id="299421"/>
    <lineage>
        <taxon>Bacteria</taxon>
        <taxon>Bacillati</taxon>
        <taxon>Actinomycetota</taxon>
        <taxon>Actinomycetes</taxon>
        <taxon>Kitasatosporales</taxon>
        <taxon>Streptomycetaceae</taxon>
        <taxon>Streptomyces</taxon>
    </lineage>
</organism>
<accession>A0A8T4J5C5</accession>